<dbReference type="EMBL" id="CP032518">
    <property type="protein sequence ID" value="QEZ43664.1"/>
    <property type="molecule type" value="Genomic_DNA"/>
</dbReference>
<dbReference type="GO" id="GO:0016829">
    <property type="term" value="F:lyase activity"/>
    <property type="evidence" value="ECO:0007669"/>
    <property type="project" value="InterPro"/>
</dbReference>
<dbReference type="InterPro" id="IPR045336">
    <property type="entry name" value="MmgE_PrpD_N"/>
</dbReference>
<organism evidence="5 6">
    <name type="scientific">Cupriavidus oxalaticus</name>
    <dbReference type="NCBI Taxonomy" id="96344"/>
    <lineage>
        <taxon>Bacteria</taxon>
        <taxon>Pseudomonadati</taxon>
        <taxon>Pseudomonadota</taxon>
        <taxon>Betaproteobacteria</taxon>
        <taxon>Burkholderiales</taxon>
        <taxon>Burkholderiaceae</taxon>
        <taxon>Cupriavidus</taxon>
    </lineage>
</organism>
<feature type="domain" description="MmgE/PrpD N-terminal" evidence="3">
    <location>
        <begin position="32"/>
        <end position="265"/>
    </location>
</feature>
<dbReference type="InterPro" id="IPR036148">
    <property type="entry name" value="MmgE/PrpD_sf"/>
</dbReference>
<dbReference type="Gene3D" id="3.30.1330.120">
    <property type="entry name" value="2-methylcitrate dehydratase PrpD"/>
    <property type="match status" value="1"/>
</dbReference>
<proteinExistence type="inferred from homology"/>
<feature type="region of interest" description="Disordered" evidence="2">
    <location>
        <begin position="1"/>
        <end position="20"/>
    </location>
</feature>
<evidence type="ECO:0000313" key="6">
    <source>
        <dbReference type="Proteomes" id="UP000325743"/>
    </source>
</evidence>
<dbReference type="Gene3D" id="1.10.4100.10">
    <property type="entry name" value="2-methylcitrate dehydratase PrpD"/>
    <property type="match status" value="1"/>
</dbReference>
<dbReference type="InterPro" id="IPR045337">
    <property type="entry name" value="MmgE_PrpD_C"/>
</dbReference>
<evidence type="ECO:0000256" key="1">
    <source>
        <dbReference type="ARBA" id="ARBA00006174"/>
    </source>
</evidence>
<feature type="domain" description="MmgE/PrpD C-terminal" evidence="4">
    <location>
        <begin position="292"/>
        <end position="460"/>
    </location>
</feature>
<dbReference type="PANTHER" id="PTHR16943:SF8">
    <property type="entry name" value="2-METHYLCITRATE DEHYDRATASE"/>
    <property type="match status" value="1"/>
</dbReference>
<dbReference type="AlphaFoldDB" id="A0A5P3VBC4"/>
<dbReference type="PANTHER" id="PTHR16943">
    <property type="entry name" value="2-METHYLCITRATE DEHYDRATASE-RELATED"/>
    <property type="match status" value="1"/>
</dbReference>
<protein>
    <submittedName>
        <fullName evidence="5">MmgE/PrpD family protein</fullName>
    </submittedName>
</protein>
<gene>
    <name evidence="5" type="ORF">D2917_05050</name>
</gene>
<dbReference type="InterPro" id="IPR042183">
    <property type="entry name" value="MmgE/PrpD_sf_1"/>
</dbReference>
<name>A0A5P3VBC4_9BURK</name>
<dbReference type="InterPro" id="IPR042188">
    <property type="entry name" value="MmgE/PrpD_sf_2"/>
</dbReference>
<evidence type="ECO:0000313" key="5">
    <source>
        <dbReference type="EMBL" id="QEZ43664.1"/>
    </source>
</evidence>
<evidence type="ECO:0000256" key="2">
    <source>
        <dbReference type="SAM" id="MobiDB-lite"/>
    </source>
</evidence>
<dbReference type="SUPFAM" id="SSF103378">
    <property type="entry name" value="2-methylcitrate dehydratase PrpD"/>
    <property type="match status" value="1"/>
</dbReference>
<accession>A0A5P3VBC4</accession>
<reference evidence="5 6" key="1">
    <citation type="submission" date="2018-09" db="EMBL/GenBank/DDBJ databases">
        <title>Complete genome sequence of Cupriavidus oxalaticus T2, a bacterium capable of phenol tolerance and degradation.</title>
        <authorList>
            <person name="Yan J."/>
        </authorList>
    </citation>
    <scope>NUCLEOTIDE SEQUENCE [LARGE SCALE GENOMIC DNA]</scope>
    <source>
        <strain evidence="5 6">T2</strain>
    </source>
</reference>
<evidence type="ECO:0000259" key="3">
    <source>
        <dbReference type="Pfam" id="PF03972"/>
    </source>
</evidence>
<feature type="compositionally biased region" description="Polar residues" evidence="2">
    <location>
        <begin position="9"/>
        <end position="20"/>
    </location>
</feature>
<dbReference type="Proteomes" id="UP000325743">
    <property type="component" value="Chromosome 1"/>
</dbReference>
<evidence type="ECO:0000259" key="4">
    <source>
        <dbReference type="Pfam" id="PF19305"/>
    </source>
</evidence>
<comment type="similarity">
    <text evidence="1">Belongs to the PrpD family.</text>
</comment>
<dbReference type="Pfam" id="PF19305">
    <property type="entry name" value="MmgE_PrpD_C"/>
    <property type="match status" value="1"/>
</dbReference>
<sequence>MTLFPGNAPVTTIQSDSSSAANCPPLEQAVVNLIRDLTFDQLDAPAHAGVSRLMRDQLALQIGTSQMPWSHQVLAFATARQRPGRSHVAASTAPMSAADAAFVNGAYGHGFEYDDAHGASASHPGSCVIPAALALGEELGSTLEEVITAIVAGYEVYTRIGVLAAPDLLKRGYHPHAVLSSFGAAAVSAKLRKFDAETTLHALSIALSHAAGTTEYTSTGGSVKRVHAGIGTRSGMASADMAQAGITGPRAFLSGNKGFFRTFLQRGPGDRAEERFRLDQRFEIGTVWLKAYCACYCTHAYIDAIRPLAARRADIADIQARIHPAFNVVVGTANANAYEPKNIEHVQFSLPTQMAFAVLGMGNGYKVHRDYLAGKLDMDPVKEVARGIGITEAPELEQRYPGKFVADVTVTFRDGTSEHVFVEDPIGSLANPMSEAEQDAKFMELTVDVLGEDRAQTLLATLRKMDPRIKAADLMALTH</sequence>
<dbReference type="InterPro" id="IPR005656">
    <property type="entry name" value="MmgE_PrpD"/>
</dbReference>
<dbReference type="RefSeq" id="WP_151069779.1">
    <property type="nucleotide sequence ID" value="NZ_CP032518.1"/>
</dbReference>
<dbReference type="Pfam" id="PF03972">
    <property type="entry name" value="MmgE_PrpD_N"/>
    <property type="match status" value="1"/>
</dbReference>